<evidence type="ECO:0000313" key="1">
    <source>
        <dbReference type="EMBL" id="OTP73802.1"/>
    </source>
</evidence>
<comment type="caution">
    <text evidence="1">The sequence shown here is derived from an EMBL/GenBank/DDBJ whole genome shotgun (WGS) entry which is preliminary data.</text>
</comment>
<proteinExistence type="predicted"/>
<dbReference type="EMBL" id="NBTZ01000074">
    <property type="protein sequence ID" value="OTP73802.1"/>
    <property type="molecule type" value="Genomic_DNA"/>
</dbReference>
<gene>
    <name evidence="1" type="ORF">PAMC26577_17105</name>
</gene>
<reference evidence="1 2" key="1">
    <citation type="submission" date="2017-03" db="EMBL/GenBank/DDBJ databases">
        <title>Genome analysis of strain PAMC 26577.</title>
        <authorList>
            <person name="Oh H.-M."/>
            <person name="Yang J.-A."/>
        </authorList>
    </citation>
    <scope>NUCLEOTIDE SEQUENCE [LARGE SCALE GENOMIC DNA]</scope>
    <source>
        <strain evidence="1 2">PAMC 26577</strain>
    </source>
</reference>
<accession>A0A242MR41</accession>
<protein>
    <submittedName>
        <fullName evidence="1">Uncharacterized protein</fullName>
    </submittedName>
</protein>
<name>A0A242MR41_CABSO</name>
<organism evidence="1 2">
    <name type="scientific">Caballeronia sordidicola</name>
    <name type="common">Burkholderia sordidicola</name>
    <dbReference type="NCBI Taxonomy" id="196367"/>
    <lineage>
        <taxon>Bacteria</taxon>
        <taxon>Pseudomonadati</taxon>
        <taxon>Pseudomonadota</taxon>
        <taxon>Betaproteobacteria</taxon>
        <taxon>Burkholderiales</taxon>
        <taxon>Burkholderiaceae</taxon>
        <taxon>Caballeronia</taxon>
    </lineage>
</organism>
<evidence type="ECO:0000313" key="2">
    <source>
        <dbReference type="Proteomes" id="UP000195221"/>
    </source>
</evidence>
<dbReference type="Proteomes" id="UP000195221">
    <property type="component" value="Unassembled WGS sequence"/>
</dbReference>
<sequence length="125" mass="13829">MKQTTIVDTICRPGYADDVLPPFDTLQRQKDQLLKQRKVDPATASQYALDHRMPVLLGGSPTSAANLDIRRWDGRAGQRRKERLAVFLKRCVCTGDLSLAAAQTAMSGDWSNQFRNLSSSSCTGD</sequence>
<dbReference type="AlphaFoldDB" id="A0A242MR41"/>